<dbReference type="PANTHER" id="PTHR10204">
    <property type="entry name" value="NAD P H OXIDOREDUCTASE-RELATED"/>
    <property type="match status" value="1"/>
</dbReference>
<dbReference type="PANTHER" id="PTHR10204:SF34">
    <property type="entry name" value="NAD(P)H DEHYDROGENASE [QUINONE] 1 ISOFORM 1"/>
    <property type="match status" value="1"/>
</dbReference>
<sequence>MKHIDDNPGTILWVSAHPEPESLNGNLRRDGLAHLRRAGHEVLESDLYAMDWNPVVRAQDGGHTAEDERIFRVGADTRSAHLSDAQPADIVREQEKLHRADAVVIQFPMWWYGMPAILKGWFDRVFVSGFAFGSDPLTGRRLRFEQGRFVGKRALVVTTLGDRAGSIGPRGKTGELQELLFGLLHGTFAYTGMSALPPWALPSADHLTDYGRARDDLFRRLDRLYSDAPIPYRPQFTGDYTDEWELLPHILPGEHGLRVHIDADAVG</sequence>
<dbReference type="Gene3D" id="3.40.50.360">
    <property type="match status" value="1"/>
</dbReference>
<dbReference type="Proteomes" id="UP000824005">
    <property type="component" value="Unassembled WGS sequence"/>
</dbReference>
<dbReference type="EMBL" id="DXDC01000174">
    <property type="protein sequence ID" value="HIY65809.1"/>
    <property type="molecule type" value="Genomic_DNA"/>
</dbReference>
<evidence type="ECO:0000256" key="1">
    <source>
        <dbReference type="ARBA" id="ARBA00006252"/>
    </source>
</evidence>
<comment type="caution">
    <text evidence="4">The sequence shown here is derived from an EMBL/GenBank/DDBJ whole genome shotgun (WGS) entry which is preliminary data.</text>
</comment>
<dbReference type="InterPro" id="IPR051545">
    <property type="entry name" value="NAD(P)H_dehydrogenase_qn"/>
</dbReference>
<comment type="similarity">
    <text evidence="1">Belongs to the NAD(P)H dehydrogenase (quinone) family.</text>
</comment>
<dbReference type="SUPFAM" id="SSF52218">
    <property type="entry name" value="Flavoproteins"/>
    <property type="match status" value="1"/>
</dbReference>
<evidence type="ECO:0000313" key="4">
    <source>
        <dbReference type="EMBL" id="HIY65809.1"/>
    </source>
</evidence>
<dbReference type="GO" id="GO:0003955">
    <property type="term" value="F:NAD(P)H dehydrogenase (quinone) activity"/>
    <property type="evidence" value="ECO:0007669"/>
    <property type="project" value="TreeGrafter"/>
</dbReference>
<proteinExistence type="inferred from homology"/>
<feature type="domain" description="Flavodoxin-like fold" evidence="3">
    <location>
        <begin position="10"/>
        <end position="203"/>
    </location>
</feature>
<evidence type="ECO:0000259" key="3">
    <source>
        <dbReference type="Pfam" id="PF02525"/>
    </source>
</evidence>
<evidence type="ECO:0000256" key="2">
    <source>
        <dbReference type="ARBA" id="ARBA00023002"/>
    </source>
</evidence>
<dbReference type="Pfam" id="PF02525">
    <property type="entry name" value="Flavodoxin_2"/>
    <property type="match status" value="1"/>
</dbReference>
<dbReference type="InterPro" id="IPR003680">
    <property type="entry name" value="Flavodoxin_fold"/>
</dbReference>
<reference evidence="4" key="1">
    <citation type="journal article" date="2021" name="PeerJ">
        <title>Extensive microbial diversity within the chicken gut microbiome revealed by metagenomics and culture.</title>
        <authorList>
            <person name="Gilroy R."/>
            <person name="Ravi A."/>
            <person name="Getino M."/>
            <person name="Pursley I."/>
            <person name="Horton D.L."/>
            <person name="Alikhan N.F."/>
            <person name="Baker D."/>
            <person name="Gharbi K."/>
            <person name="Hall N."/>
            <person name="Watson M."/>
            <person name="Adriaenssens E.M."/>
            <person name="Foster-Nyarko E."/>
            <person name="Jarju S."/>
            <person name="Secka A."/>
            <person name="Antonio M."/>
            <person name="Oren A."/>
            <person name="Chaudhuri R.R."/>
            <person name="La Ragione R."/>
            <person name="Hildebrand F."/>
            <person name="Pallen M.J."/>
        </authorList>
    </citation>
    <scope>NUCLEOTIDE SEQUENCE</scope>
    <source>
        <strain evidence="4">ChiGjej1B1-98</strain>
    </source>
</reference>
<dbReference type="InterPro" id="IPR029039">
    <property type="entry name" value="Flavoprotein-like_sf"/>
</dbReference>
<gene>
    <name evidence="4" type="ORF">H9830_05975</name>
</gene>
<dbReference type="GO" id="GO:0005829">
    <property type="term" value="C:cytosol"/>
    <property type="evidence" value="ECO:0007669"/>
    <property type="project" value="TreeGrafter"/>
</dbReference>
<protein>
    <submittedName>
        <fullName evidence="4">NAD(P)H-dependent oxidoreductase</fullName>
    </submittedName>
</protein>
<name>A0A9D2C9H2_9MICO</name>
<reference evidence="4" key="2">
    <citation type="submission" date="2021-04" db="EMBL/GenBank/DDBJ databases">
        <authorList>
            <person name="Gilroy R."/>
        </authorList>
    </citation>
    <scope>NUCLEOTIDE SEQUENCE</scope>
    <source>
        <strain evidence="4">ChiGjej1B1-98</strain>
    </source>
</reference>
<keyword evidence="2" id="KW-0560">Oxidoreductase</keyword>
<accession>A0A9D2C9H2</accession>
<evidence type="ECO:0000313" key="5">
    <source>
        <dbReference type="Proteomes" id="UP000824005"/>
    </source>
</evidence>
<dbReference type="AlphaFoldDB" id="A0A9D2C9H2"/>
<organism evidence="4 5">
    <name type="scientific">Candidatus Agrococcus pullicola</name>
    <dbReference type="NCBI Taxonomy" id="2838429"/>
    <lineage>
        <taxon>Bacteria</taxon>
        <taxon>Bacillati</taxon>
        <taxon>Actinomycetota</taxon>
        <taxon>Actinomycetes</taxon>
        <taxon>Micrococcales</taxon>
        <taxon>Microbacteriaceae</taxon>
        <taxon>Agrococcus</taxon>
    </lineage>
</organism>